<proteinExistence type="predicted"/>
<name>A0A223NUR7_9SPHI</name>
<gene>
    <name evidence="1" type="ORF">MuYL_1743</name>
</gene>
<reference evidence="1 2" key="1">
    <citation type="submission" date="2017-08" db="EMBL/GenBank/DDBJ databases">
        <title>Complete genome sequence of Mucilaginibacter sp. strain BJC16-A31.</title>
        <authorList>
            <consortium name="Henan University of Science and Technology"/>
            <person name="You X."/>
        </authorList>
    </citation>
    <scope>NUCLEOTIDE SEQUENCE [LARGE SCALE GENOMIC DNA]</scope>
    <source>
        <strain evidence="1 2">BJC16-A31</strain>
    </source>
</reference>
<evidence type="ECO:0000313" key="2">
    <source>
        <dbReference type="Proteomes" id="UP000215002"/>
    </source>
</evidence>
<dbReference type="Proteomes" id="UP000215002">
    <property type="component" value="Chromosome"/>
</dbReference>
<dbReference type="AlphaFoldDB" id="A0A223NUR7"/>
<organism evidence="1 2">
    <name type="scientific">Mucilaginibacter xinganensis</name>
    <dbReference type="NCBI Taxonomy" id="1234841"/>
    <lineage>
        <taxon>Bacteria</taxon>
        <taxon>Pseudomonadati</taxon>
        <taxon>Bacteroidota</taxon>
        <taxon>Sphingobacteriia</taxon>
        <taxon>Sphingobacteriales</taxon>
        <taxon>Sphingobacteriaceae</taxon>
        <taxon>Mucilaginibacter</taxon>
    </lineage>
</organism>
<keyword evidence="2" id="KW-1185">Reference proteome</keyword>
<protein>
    <submittedName>
        <fullName evidence="1">Uncharacterized protein</fullName>
    </submittedName>
</protein>
<accession>A0A223NUR7</accession>
<sequence>MLDKFLGMLWALTGAISTKHRKRTKKNKYVLKFFIFIKSPTK</sequence>
<dbReference type="KEGG" id="muc:MuYL_1743"/>
<evidence type="ECO:0000313" key="1">
    <source>
        <dbReference type="EMBL" id="ASU33639.1"/>
    </source>
</evidence>
<dbReference type="EMBL" id="CP022743">
    <property type="protein sequence ID" value="ASU33639.1"/>
    <property type="molecule type" value="Genomic_DNA"/>
</dbReference>